<feature type="transmembrane region" description="Helical" evidence="1">
    <location>
        <begin position="110"/>
        <end position="131"/>
    </location>
</feature>
<evidence type="ECO:0000313" key="3">
    <source>
        <dbReference type="EMBL" id="VFQ73300.1"/>
    </source>
</evidence>
<evidence type="ECO:0000256" key="1">
    <source>
        <dbReference type="SAM" id="Phobius"/>
    </source>
</evidence>
<feature type="signal peptide" evidence="2">
    <location>
        <begin position="1"/>
        <end position="15"/>
    </location>
</feature>
<name>A0A484LAC7_9ASTE</name>
<protein>
    <submittedName>
        <fullName evidence="3">Uncharacterized protein</fullName>
    </submittedName>
</protein>
<sequence>MDILLIILQWYLTSGYTSLYWEADFKEMLQLLSIPLFTVDHISRLAFLLSCCSSSADFCDGHTNRVTNYLVQWCCNHLHSSMDFLGIFDYLHNVSSFVNMIFSRFITVQLLAHANLSLLLACSCVAISWLGSPFYLST</sequence>
<keyword evidence="4" id="KW-1185">Reference proteome</keyword>
<proteinExistence type="predicted"/>
<evidence type="ECO:0000313" key="4">
    <source>
        <dbReference type="Proteomes" id="UP000595140"/>
    </source>
</evidence>
<gene>
    <name evidence="3" type="ORF">CCAM_LOCUS15076</name>
</gene>
<accession>A0A484LAC7</accession>
<keyword evidence="1" id="KW-0812">Transmembrane</keyword>
<keyword evidence="1" id="KW-1133">Transmembrane helix</keyword>
<reference evidence="3 4" key="1">
    <citation type="submission" date="2018-04" db="EMBL/GenBank/DDBJ databases">
        <authorList>
            <person name="Vogel A."/>
        </authorList>
    </citation>
    <scope>NUCLEOTIDE SEQUENCE [LARGE SCALE GENOMIC DNA]</scope>
</reference>
<organism evidence="3 4">
    <name type="scientific">Cuscuta campestris</name>
    <dbReference type="NCBI Taxonomy" id="132261"/>
    <lineage>
        <taxon>Eukaryota</taxon>
        <taxon>Viridiplantae</taxon>
        <taxon>Streptophyta</taxon>
        <taxon>Embryophyta</taxon>
        <taxon>Tracheophyta</taxon>
        <taxon>Spermatophyta</taxon>
        <taxon>Magnoliopsida</taxon>
        <taxon>eudicotyledons</taxon>
        <taxon>Gunneridae</taxon>
        <taxon>Pentapetalae</taxon>
        <taxon>asterids</taxon>
        <taxon>lamiids</taxon>
        <taxon>Solanales</taxon>
        <taxon>Convolvulaceae</taxon>
        <taxon>Cuscuteae</taxon>
        <taxon>Cuscuta</taxon>
        <taxon>Cuscuta subgen. Grammica</taxon>
        <taxon>Cuscuta sect. Cleistogrammica</taxon>
    </lineage>
</organism>
<keyword evidence="1" id="KW-0472">Membrane</keyword>
<evidence type="ECO:0000256" key="2">
    <source>
        <dbReference type="SAM" id="SignalP"/>
    </source>
</evidence>
<keyword evidence="2" id="KW-0732">Signal</keyword>
<dbReference type="AlphaFoldDB" id="A0A484LAC7"/>
<feature type="chain" id="PRO_5019863559" evidence="2">
    <location>
        <begin position="16"/>
        <end position="138"/>
    </location>
</feature>
<dbReference type="Proteomes" id="UP000595140">
    <property type="component" value="Unassembled WGS sequence"/>
</dbReference>
<dbReference type="EMBL" id="OOIL02001171">
    <property type="protein sequence ID" value="VFQ73300.1"/>
    <property type="molecule type" value="Genomic_DNA"/>
</dbReference>